<dbReference type="InterPro" id="IPR000383">
    <property type="entry name" value="Xaa-Pro-like_dom"/>
</dbReference>
<proteinExistence type="predicted"/>
<evidence type="ECO:0000256" key="2">
    <source>
        <dbReference type="SAM" id="MobiDB-lite"/>
    </source>
</evidence>
<accession>A0ABT6AFJ0</accession>
<dbReference type="InterPro" id="IPR029058">
    <property type="entry name" value="AB_hydrolase_fold"/>
</dbReference>
<feature type="region of interest" description="Disordered" evidence="2">
    <location>
        <begin position="1"/>
        <end position="23"/>
    </location>
</feature>
<evidence type="ECO:0000256" key="1">
    <source>
        <dbReference type="ARBA" id="ARBA00022801"/>
    </source>
</evidence>
<feature type="domain" description="Xaa-Pro dipeptidyl-peptidase-like" evidence="3">
    <location>
        <begin position="36"/>
        <end position="299"/>
    </location>
</feature>
<sequence length="323" mass="35565">MALRGRQAANSSKRRAPHDNQDLDMTRSNIEFISEGVALRGWLYAPRGTHAGPHPAIVMAHGFSAVKEQYLDRYAEVFAAAGFAVLVYDHRNFGDSDGTPRQEVDPVLQRRGYRDAITYLCSRDDIAHERIGIWGTSYSGGHVIEVAALDRRVRCVVSQVPQISGYASALRRTRADLVPAALARFEADRLARFRGEPPAMLPAVSADPAVACAMGGADSCKFFTDTAPFAPNWRNEVTLRSAELARENEPGIHIARISPTPLLMIVADRDLLTATDLCLAAYAQALEPKQLLMIPGGHFTPYLEHFETTSQAAQDWFAQHLKP</sequence>
<gene>
    <name evidence="4" type="ORF">P3W85_00105</name>
</gene>
<evidence type="ECO:0000259" key="3">
    <source>
        <dbReference type="Pfam" id="PF02129"/>
    </source>
</evidence>
<dbReference type="EMBL" id="JARJLM010000001">
    <property type="protein sequence ID" value="MDF3831370.1"/>
    <property type="molecule type" value="Genomic_DNA"/>
</dbReference>
<organism evidence="4 5">
    <name type="scientific">Cupriavidus basilensis</name>
    <dbReference type="NCBI Taxonomy" id="68895"/>
    <lineage>
        <taxon>Bacteria</taxon>
        <taxon>Pseudomonadati</taxon>
        <taxon>Pseudomonadota</taxon>
        <taxon>Betaproteobacteria</taxon>
        <taxon>Burkholderiales</taxon>
        <taxon>Burkholderiaceae</taxon>
        <taxon>Cupriavidus</taxon>
    </lineage>
</organism>
<dbReference type="PANTHER" id="PTHR22946:SF9">
    <property type="entry name" value="POLYKETIDE TRANSFERASE AF380"/>
    <property type="match status" value="1"/>
</dbReference>
<name>A0ABT6AFJ0_9BURK</name>
<dbReference type="SUPFAM" id="SSF53474">
    <property type="entry name" value="alpha/beta-Hydrolases"/>
    <property type="match status" value="1"/>
</dbReference>
<reference evidence="4 5" key="1">
    <citation type="submission" date="2023-03" db="EMBL/GenBank/DDBJ databases">
        <title>Draft assemblies of triclosan tolerant bacteria isolated from returned activated sludge.</title>
        <authorList>
            <person name="Van Hamelsveld S."/>
        </authorList>
    </citation>
    <scope>NUCLEOTIDE SEQUENCE [LARGE SCALE GENOMIC DNA]</scope>
    <source>
        <strain evidence="4 5">GW210010_S58</strain>
    </source>
</reference>
<dbReference type="PANTHER" id="PTHR22946">
    <property type="entry name" value="DIENELACTONE HYDROLASE DOMAIN-CONTAINING PROTEIN-RELATED"/>
    <property type="match status" value="1"/>
</dbReference>
<dbReference type="Proteomes" id="UP001216674">
    <property type="component" value="Unassembled WGS sequence"/>
</dbReference>
<dbReference type="Pfam" id="PF02129">
    <property type="entry name" value="Peptidase_S15"/>
    <property type="match status" value="1"/>
</dbReference>
<keyword evidence="5" id="KW-1185">Reference proteome</keyword>
<dbReference type="GO" id="GO:0016787">
    <property type="term" value="F:hydrolase activity"/>
    <property type="evidence" value="ECO:0007669"/>
    <property type="project" value="UniProtKB-KW"/>
</dbReference>
<keyword evidence="1 4" id="KW-0378">Hydrolase</keyword>
<dbReference type="Gene3D" id="1.10.10.800">
    <property type="match status" value="1"/>
</dbReference>
<dbReference type="RefSeq" id="WP_276263264.1">
    <property type="nucleotide sequence ID" value="NZ_JARJLM010000001.1"/>
</dbReference>
<dbReference type="InterPro" id="IPR050261">
    <property type="entry name" value="FrsA_esterase"/>
</dbReference>
<dbReference type="Gene3D" id="3.40.50.1820">
    <property type="entry name" value="alpha/beta hydrolase"/>
    <property type="match status" value="1"/>
</dbReference>
<evidence type="ECO:0000313" key="5">
    <source>
        <dbReference type="Proteomes" id="UP001216674"/>
    </source>
</evidence>
<protein>
    <submittedName>
        <fullName evidence="4">Alpha/beta hydrolase</fullName>
    </submittedName>
</protein>
<evidence type="ECO:0000313" key="4">
    <source>
        <dbReference type="EMBL" id="MDF3831370.1"/>
    </source>
</evidence>
<comment type="caution">
    <text evidence="4">The sequence shown here is derived from an EMBL/GenBank/DDBJ whole genome shotgun (WGS) entry which is preliminary data.</text>
</comment>